<proteinExistence type="predicted"/>
<dbReference type="Gene3D" id="3.40.50.1110">
    <property type="entry name" value="SGNH hydrolase"/>
    <property type="match status" value="1"/>
</dbReference>
<organism evidence="2 3">
    <name type="scientific">Cercophora scortea</name>
    <dbReference type="NCBI Taxonomy" id="314031"/>
    <lineage>
        <taxon>Eukaryota</taxon>
        <taxon>Fungi</taxon>
        <taxon>Dikarya</taxon>
        <taxon>Ascomycota</taxon>
        <taxon>Pezizomycotina</taxon>
        <taxon>Sordariomycetes</taxon>
        <taxon>Sordariomycetidae</taxon>
        <taxon>Sordariales</taxon>
        <taxon>Lasiosphaeriaceae</taxon>
        <taxon>Cercophora</taxon>
    </lineage>
</organism>
<dbReference type="Pfam" id="PF13472">
    <property type="entry name" value="Lipase_GDSL_2"/>
    <property type="match status" value="1"/>
</dbReference>
<dbReference type="EMBL" id="JAUEPO010000004">
    <property type="protein sequence ID" value="KAK3323380.1"/>
    <property type="molecule type" value="Genomic_DNA"/>
</dbReference>
<evidence type="ECO:0000313" key="3">
    <source>
        <dbReference type="Proteomes" id="UP001286456"/>
    </source>
</evidence>
<keyword evidence="2" id="KW-0378">Hydrolase</keyword>
<accession>A0AAE0IE29</accession>
<comment type="caution">
    <text evidence="2">The sequence shown here is derived from an EMBL/GenBank/DDBJ whole genome shotgun (WGS) entry which is preliminary data.</text>
</comment>
<keyword evidence="3" id="KW-1185">Reference proteome</keyword>
<protein>
    <submittedName>
        <fullName evidence="2">SGNH hydrolase-type esterase domain-containing protein</fullName>
    </submittedName>
</protein>
<dbReference type="InterPro" id="IPR036514">
    <property type="entry name" value="SGNH_hydro_sf"/>
</dbReference>
<reference evidence="2" key="1">
    <citation type="journal article" date="2023" name="Mol. Phylogenet. Evol.">
        <title>Genome-scale phylogeny and comparative genomics of the fungal order Sordariales.</title>
        <authorList>
            <person name="Hensen N."/>
            <person name="Bonometti L."/>
            <person name="Westerberg I."/>
            <person name="Brannstrom I.O."/>
            <person name="Guillou S."/>
            <person name="Cros-Aarteil S."/>
            <person name="Calhoun S."/>
            <person name="Haridas S."/>
            <person name="Kuo A."/>
            <person name="Mondo S."/>
            <person name="Pangilinan J."/>
            <person name="Riley R."/>
            <person name="LaButti K."/>
            <person name="Andreopoulos B."/>
            <person name="Lipzen A."/>
            <person name="Chen C."/>
            <person name="Yan M."/>
            <person name="Daum C."/>
            <person name="Ng V."/>
            <person name="Clum A."/>
            <person name="Steindorff A."/>
            <person name="Ohm R.A."/>
            <person name="Martin F."/>
            <person name="Silar P."/>
            <person name="Natvig D.O."/>
            <person name="Lalanne C."/>
            <person name="Gautier V."/>
            <person name="Ament-Velasquez S.L."/>
            <person name="Kruys A."/>
            <person name="Hutchinson M.I."/>
            <person name="Powell A.J."/>
            <person name="Barry K."/>
            <person name="Miller A.N."/>
            <person name="Grigoriev I.V."/>
            <person name="Debuchy R."/>
            <person name="Gladieux P."/>
            <person name="Hiltunen Thoren M."/>
            <person name="Johannesson H."/>
        </authorList>
    </citation>
    <scope>NUCLEOTIDE SEQUENCE</scope>
    <source>
        <strain evidence="2">SMH4131-1</strain>
    </source>
</reference>
<name>A0AAE0IE29_9PEZI</name>
<gene>
    <name evidence="2" type="ORF">B0T19DRAFT_425777</name>
</gene>
<evidence type="ECO:0000313" key="2">
    <source>
        <dbReference type="EMBL" id="KAK3323380.1"/>
    </source>
</evidence>
<evidence type="ECO:0000259" key="1">
    <source>
        <dbReference type="Pfam" id="PF13472"/>
    </source>
</evidence>
<sequence>METSRSPSDDSAAVVAEVEALLRPIASWKMRSHDTSKSQHIPLLRSLDDNQSGPAVVLIGDSMLERMTTTGESPSFVQPWPSPAMLDDNELARLNSTSPGVERLQGVLNIGVGGDKIQNIANRLVGNSSPDPEKDLPALAPLIEARKSVELWVVHAGTNNLNPKKGLTDAHRDALQVLLRALLKISSAQVDCRILLTGLFPRLDVSGALMDEANAKLLSVVRDLNAELGNERVVFLPATEEVKLDEHFVDHVHLGLEGYKRWMKVLFPAVTDLLRRIEEEREEEEQKQTGDL</sequence>
<dbReference type="InterPro" id="IPR013830">
    <property type="entry name" value="SGNH_hydro"/>
</dbReference>
<dbReference type="Proteomes" id="UP001286456">
    <property type="component" value="Unassembled WGS sequence"/>
</dbReference>
<dbReference type="SUPFAM" id="SSF52266">
    <property type="entry name" value="SGNH hydrolase"/>
    <property type="match status" value="1"/>
</dbReference>
<feature type="domain" description="SGNH hydrolase-type esterase" evidence="1">
    <location>
        <begin position="59"/>
        <end position="261"/>
    </location>
</feature>
<dbReference type="GO" id="GO:0016788">
    <property type="term" value="F:hydrolase activity, acting on ester bonds"/>
    <property type="evidence" value="ECO:0007669"/>
    <property type="project" value="InterPro"/>
</dbReference>
<reference evidence="2" key="2">
    <citation type="submission" date="2023-06" db="EMBL/GenBank/DDBJ databases">
        <authorList>
            <consortium name="Lawrence Berkeley National Laboratory"/>
            <person name="Haridas S."/>
            <person name="Hensen N."/>
            <person name="Bonometti L."/>
            <person name="Westerberg I."/>
            <person name="Brannstrom I.O."/>
            <person name="Guillou S."/>
            <person name="Cros-Aarteil S."/>
            <person name="Calhoun S."/>
            <person name="Kuo A."/>
            <person name="Mondo S."/>
            <person name="Pangilinan J."/>
            <person name="Riley R."/>
            <person name="Labutti K."/>
            <person name="Andreopoulos B."/>
            <person name="Lipzen A."/>
            <person name="Chen C."/>
            <person name="Yanf M."/>
            <person name="Daum C."/>
            <person name="Ng V."/>
            <person name="Clum A."/>
            <person name="Steindorff A."/>
            <person name="Ohm R."/>
            <person name="Martin F."/>
            <person name="Silar P."/>
            <person name="Natvig D."/>
            <person name="Lalanne C."/>
            <person name="Gautier V."/>
            <person name="Ament-Velasquez S.L."/>
            <person name="Kruys A."/>
            <person name="Hutchinson M.I."/>
            <person name="Powell A.J."/>
            <person name="Barry K."/>
            <person name="Miller A.N."/>
            <person name="Grigoriev I.V."/>
            <person name="Debuchy R."/>
            <person name="Gladieux P."/>
            <person name="Thoren M.H."/>
            <person name="Johannesson H."/>
        </authorList>
    </citation>
    <scope>NUCLEOTIDE SEQUENCE</scope>
    <source>
        <strain evidence="2">SMH4131-1</strain>
    </source>
</reference>
<dbReference type="AlphaFoldDB" id="A0AAE0IE29"/>